<comment type="caution">
    <text evidence="17">The sequence shown here is derived from an EMBL/GenBank/DDBJ whole genome shotgun (WGS) entry which is preliminary data.</text>
</comment>
<evidence type="ECO:0000256" key="10">
    <source>
        <dbReference type="ARBA" id="ARBA00023002"/>
    </source>
</evidence>
<feature type="binding site" evidence="14">
    <location>
        <begin position="76"/>
        <end position="89"/>
    </location>
    <ligand>
        <name>NAD(+)</name>
        <dbReference type="ChEBI" id="CHEBI:57540"/>
    </ligand>
</feature>
<proteinExistence type="inferred from homology"/>
<dbReference type="HAMAP" id="MF_01033">
    <property type="entry name" value="LeuB_type1"/>
    <property type="match status" value="1"/>
</dbReference>
<dbReference type="GO" id="GO:0009098">
    <property type="term" value="P:L-leucine biosynthetic process"/>
    <property type="evidence" value="ECO:0007669"/>
    <property type="project" value="UniProtKB-UniRule"/>
</dbReference>
<dbReference type="Proteomes" id="UP000253032">
    <property type="component" value="Unassembled WGS sequence"/>
</dbReference>
<evidence type="ECO:0000256" key="6">
    <source>
        <dbReference type="ARBA" id="ARBA00022430"/>
    </source>
</evidence>
<feature type="binding site" evidence="14">
    <location>
        <position position="223"/>
    </location>
    <ligand>
        <name>substrate</name>
    </ligand>
</feature>
<comment type="pathway">
    <text evidence="3 14 15">Amino-acid biosynthesis; L-leucine biosynthesis; L-leucine from 3-methyl-2-oxobutanoate: step 3/4.</text>
</comment>
<dbReference type="InterPro" id="IPR004429">
    <property type="entry name" value="Isopropylmalate_DH"/>
</dbReference>
<keyword evidence="12 14" id="KW-0464">Manganese</keyword>
<dbReference type="AlphaFoldDB" id="A0A368BLP2"/>
<evidence type="ECO:0000256" key="1">
    <source>
        <dbReference type="ARBA" id="ARBA00000624"/>
    </source>
</evidence>
<keyword evidence="11 14" id="KW-0520">NAD</keyword>
<comment type="catalytic activity">
    <reaction evidence="1 14 15">
        <text>(2R,3S)-3-isopropylmalate + NAD(+) = 4-methyl-2-oxopentanoate + CO2 + NADH</text>
        <dbReference type="Rhea" id="RHEA:32271"/>
        <dbReference type="ChEBI" id="CHEBI:16526"/>
        <dbReference type="ChEBI" id="CHEBI:17865"/>
        <dbReference type="ChEBI" id="CHEBI:35121"/>
        <dbReference type="ChEBI" id="CHEBI:57540"/>
        <dbReference type="ChEBI" id="CHEBI:57945"/>
        <dbReference type="EC" id="1.1.1.85"/>
    </reaction>
</comment>
<protein>
    <recommendedName>
        <fullName evidence="14">3-isopropylmalate dehydrogenase</fullName>
        <ecNumber evidence="14">1.1.1.85</ecNumber>
    </recommendedName>
    <alternativeName>
        <fullName evidence="14">3-IPM-DH</fullName>
    </alternativeName>
    <alternativeName>
        <fullName evidence="14">Beta-IPM dehydrogenase</fullName>
        <shortName evidence="14">IMDH</shortName>
    </alternativeName>
</protein>
<dbReference type="InterPro" id="IPR019818">
    <property type="entry name" value="IsoCit/isopropylmalate_DH_CS"/>
</dbReference>
<keyword evidence="9 14" id="KW-0460">Magnesium</keyword>
<dbReference type="SUPFAM" id="SSF53659">
    <property type="entry name" value="Isocitrate/Isopropylmalate dehydrogenase-like"/>
    <property type="match status" value="1"/>
</dbReference>
<name>A0A368BLP2_9GAMM</name>
<dbReference type="UniPathway" id="UPA00048">
    <property type="reaction ID" value="UER00072"/>
</dbReference>
<feature type="domain" description="Isopropylmalate dehydrogenase-like" evidence="16">
    <location>
        <begin position="4"/>
        <end position="351"/>
    </location>
</feature>
<evidence type="ECO:0000256" key="2">
    <source>
        <dbReference type="ARBA" id="ARBA00001936"/>
    </source>
</evidence>
<keyword evidence="7 14" id="KW-0028">Amino-acid biosynthesis</keyword>
<dbReference type="GO" id="GO:0003862">
    <property type="term" value="F:3-isopropylmalate dehydrogenase activity"/>
    <property type="evidence" value="ECO:0007669"/>
    <property type="project" value="UniProtKB-UniRule"/>
</dbReference>
<evidence type="ECO:0000256" key="15">
    <source>
        <dbReference type="RuleBase" id="RU004445"/>
    </source>
</evidence>
<comment type="function">
    <text evidence="14 15">Catalyzes the oxidation of 3-carboxy-2-hydroxy-4-methylpentanoate (3-isopropylmalate) to 3-carboxy-4-methyl-2-oxopentanoate. The product decarboxylates to 4-methyl-2 oxopentanoate.</text>
</comment>
<evidence type="ECO:0000256" key="8">
    <source>
        <dbReference type="ARBA" id="ARBA00022723"/>
    </source>
</evidence>
<feature type="binding site" evidence="14">
    <location>
        <position position="106"/>
    </location>
    <ligand>
        <name>substrate</name>
    </ligand>
</feature>
<feature type="binding site" evidence="14">
    <location>
        <position position="247"/>
    </location>
    <ligand>
        <name>Mg(2+)</name>
        <dbReference type="ChEBI" id="CHEBI:18420"/>
    </ligand>
</feature>
<dbReference type="EMBL" id="QOPC01000017">
    <property type="protein sequence ID" value="RCL37804.1"/>
    <property type="molecule type" value="Genomic_DNA"/>
</dbReference>
<evidence type="ECO:0000256" key="11">
    <source>
        <dbReference type="ARBA" id="ARBA00023027"/>
    </source>
</evidence>
<accession>A0A368BLP2</accession>
<feature type="binding site" evidence="14">
    <location>
        <position position="96"/>
    </location>
    <ligand>
        <name>substrate</name>
    </ligand>
</feature>
<keyword evidence="13 14" id="KW-0100">Branched-chain amino acid biosynthesis</keyword>
<comment type="subunit">
    <text evidence="5 14 15">Homodimer.</text>
</comment>
<sequence>MTKKILILPGDGIGQEVTSSMQKVLEYLIDEQDLNLEITERKVGGSSYEEFGKPLTEETLDIAKSSDAILFGAVGGPQWDDLGWDVRPEQALLGLRKALGLFANLRPAFLFNELASASPLKNHIIENLDILIVRELTGGVYFGEPRGIVENKNPKYGFNTMIYNEDEIRRIATVAFEAAMNRNKKLCSVEKANVLEVSKFWRGIVSEMGAEYPEVELTHQLADNTAMQLVLNPNQYDVIVSGNLFGDILSDIAATLSGSIGMLPSASLNSSAQGMYEPCHGSAPDIAGQGIANPLAMISSLAMAFEHSLKRVDLARRIESAIKTFISSGLRTKDIATGNDFIRTDEVAPTLINILKDEHE</sequence>
<feature type="binding site" evidence="14">
    <location>
        <position position="134"/>
    </location>
    <ligand>
        <name>substrate</name>
    </ligand>
</feature>
<feature type="binding site" evidence="14">
    <location>
        <begin position="281"/>
        <end position="293"/>
    </location>
    <ligand>
        <name>NAD(+)</name>
        <dbReference type="ChEBI" id="CHEBI:57540"/>
    </ligand>
</feature>
<dbReference type="FunFam" id="3.40.718.10:FF:000006">
    <property type="entry name" value="3-isopropylmalate dehydrogenase"/>
    <property type="match status" value="1"/>
</dbReference>
<keyword evidence="6 14" id="KW-0432">Leucine biosynthesis</keyword>
<feature type="site" description="Important for catalysis" evidence="14">
    <location>
        <position position="141"/>
    </location>
</feature>
<feature type="binding site" evidence="14">
    <location>
        <position position="251"/>
    </location>
    <ligand>
        <name>Mg(2+)</name>
        <dbReference type="ChEBI" id="CHEBI:18420"/>
    </ligand>
</feature>
<evidence type="ECO:0000256" key="3">
    <source>
        <dbReference type="ARBA" id="ARBA00004762"/>
    </source>
</evidence>
<comment type="cofactor">
    <cofactor evidence="14 15">
        <name>Mg(2+)</name>
        <dbReference type="ChEBI" id="CHEBI:18420"/>
    </cofactor>
    <cofactor evidence="14 15">
        <name>Mn(2+)</name>
        <dbReference type="ChEBI" id="CHEBI:29035"/>
    </cofactor>
    <text evidence="14 15">Binds 1 Mg(2+) or Mn(2+) ion per subunit.</text>
</comment>
<dbReference type="PANTHER" id="PTHR42979">
    <property type="entry name" value="3-ISOPROPYLMALATE DEHYDROGENASE"/>
    <property type="match status" value="1"/>
</dbReference>
<dbReference type="GO" id="GO:0005829">
    <property type="term" value="C:cytosol"/>
    <property type="evidence" value="ECO:0007669"/>
    <property type="project" value="TreeGrafter"/>
</dbReference>
<evidence type="ECO:0000256" key="14">
    <source>
        <dbReference type="HAMAP-Rule" id="MF_01033"/>
    </source>
</evidence>
<dbReference type="InterPro" id="IPR024084">
    <property type="entry name" value="IsoPropMal-DH-like_dom"/>
</dbReference>
<dbReference type="SMART" id="SM01329">
    <property type="entry name" value="Iso_dh"/>
    <property type="match status" value="1"/>
</dbReference>
<dbReference type="NCBIfam" id="TIGR00169">
    <property type="entry name" value="leuB"/>
    <property type="match status" value="1"/>
</dbReference>
<evidence type="ECO:0000259" key="16">
    <source>
        <dbReference type="SMART" id="SM01329"/>
    </source>
</evidence>
<comment type="similarity">
    <text evidence="4 14">Belongs to the isocitrate and isopropylmalate dehydrogenases family. LeuB type 1 subfamily.</text>
</comment>
<dbReference type="PANTHER" id="PTHR42979:SF1">
    <property type="entry name" value="3-ISOPROPYLMALATE DEHYDROGENASE"/>
    <property type="match status" value="1"/>
</dbReference>
<evidence type="ECO:0000256" key="5">
    <source>
        <dbReference type="ARBA" id="ARBA00011738"/>
    </source>
</evidence>
<evidence type="ECO:0000313" key="18">
    <source>
        <dbReference type="Proteomes" id="UP000253032"/>
    </source>
</evidence>
<gene>
    <name evidence="14 17" type="primary">leuB</name>
    <name evidence="17" type="ORF">DBW98_03355</name>
</gene>
<keyword evidence="8 14" id="KW-0479">Metal-binding</keyword>
<comment type="cofactor">
    <cofactor evidence="2">
        <name>Mn(2+)</name>
        <dbReference type="ChEBI" id="CHEBI:29035"/>
    </cofactor>
</comment>
<comment type="subcellular location">
    <subcellularLocation>
        <location evidence="14">Cytoplasm</location>
    </subcellularLocation>
</comment>
<evidence type="ECO:0000313" key="17">
    <source>
        <dbReference type="EMBL" id="RCL37804.1"/>
    </source>
</evidence>
<reference evidence="17 18" key="1">
    <citation type="journal article" date="2018" name="Microbiome">
        <title>Fine metagenomic profile of the Mediterranean stratified and mixed water columns revealed by assembly and recruitment.</title>
        <authorList>
            <person name="Haro-Moreno J.M."/>
            <person name="Lopez-Perez M."/>
            <person name="De La Torre J.R."/>
            <person name="Picazo A."/>
            <person name="Camacho A."/>
            <person name="Rodriguez-Valera F."/>
        </authorList>
    </citation>
    <scope>NUCLEOTIDE SEQUENCE [LARGE SCALE GENOMIC DNA]</scope>
    <source>
        <strain evidence="17">MED-G84</strain>
    </source>
</reference>
<dbReference type="Pfam" id="PF00180">
    <property type="entry name" value="Iso_dh"/>
    <property type="match status" value="1"/>
</dbReference>
<dbReference type="GO" id="GO:0051287">
    <property type="term" value="F:NAD binding"/>
    <property type="evidence" value="ECO:0007669"/>
    <property type="project" value="InterPro"/>
</dbReference>
<evidence type="ECO:0000256" key="7">
    <source>
        <dbReference type="ARBA" id="ARBA00022605"/>
    </source>
</evidence>
<keyword evidence="14" id="KW-0963">Cytoplasm</keyword>
<evidence type="ECO:0000256" key="13">
    <source>
        <dbReference type="ARBA" id="ARBA00023304"/>
    </source>
</evidence>
<dbReference type="EC" id="1.1.1.85" evidence="14"/>
<evidence type="ECO:0000256" key="9">
    <source>
        <dbReference type="ARBA" id="ARBA00022842"/>
    </source>
</evidence>
<evidence type="ECO:0000256" key="4">
    <source>
        <dbReference type="ARBA" id="ARBA00008319"/>
    </source>
</evidence>
<dbReference type="GO" id="GO:0000287">
    <property type="term" value="F:magnesium ion binding"/>
    <property type="evidence" value="ECO:0007669"/>
    <property type="project" value="InterPro"/>
</dbReference>
<feature type="binding site" evidence="14">
    <location>
        <position position="223"/>
    </location>
    <ligand>
        <name>Mg(2+)</name>
        <dbReference type="ChEBI" id="CHEBI:18420"/>
    </ligand>
</feature>
<organism evidence="17 18">
    <name type="scientific">SAR86 cluster bacterium</name>
    <dbReference type="NCBI Taxonomy" id="2030880"/>
    <lineage>
        <taxon>Bacteria</taxon>
        <taxon>Pseudomonadati</taxon>
        <taxon>Pseudomonadota</taxon>
        <taxon>Gammaproteobacteria</taxon>
        <taxon>SAR86 cluster</taxon>
    </lineage>
</organism>
<dbReference type="Gene3D" id="3.40.718.10">
    <property type="entry name" value="Isopropylmalate Dehydrogenase"/>
    <property type="match status" value="1"/>
</dbReference>
<dbReference type="PROSITE" id="PS00470">
    <property type="entry name" value="IDH_IMDH"/>
    <property type="match status" value="1"/>
</dbReference>
<evidence type="ECO:0000256" key="12">
    <source>
        <dbReference type="ARBA" id="ARBA00023211"/>
    </source>
</evidence>
<keyword evidence="10 14" id="KW-0560">Oxidoreductase</keyword>
<feature type="site" description="Important for catalysis" evidence="14">
    <location>
        <position position="191"/>
    </location>
</feature>